<dbReference type="Gramene" id="RZC60518">
    <property type="protein sequence ID" value="RZC60518"/>
    <property type="gene ID" value="C5167_022281"/>
</dbReference>
<proteinExistence type="predicted"/>
<reference evidence="1 2" key="1">
    <citation type="journal article" date="2018" name="Science">
        <title>The opium poppy genome and morphinan production.</title>
        <authorList>
            <person name="Guo L."/>
            <person name="Winzer T."/>
            <person name="Yang X."/>
            <person name="Li Y."/>
            <person name="Ning Z."/>
            <person name="He Z."/>
            <person name="Teodor R."/>
            <person name="Lu Y."/>
            <person name="Bowser T.A."/>
            <person name="Graham I.A."/>
            <person name="Ye K."/>
        </authorList>
    </citation>
    <scope>NUCLEOTIDE SEQUENCE [LARGE SCALE GENOMIC DNA]</scope>
    <source>
        <strain evidence="2">cv. HN1</strain>
        <tissue evidence="1">Leaves</tissue>
    </source>
</reference>
<gene>
    <name evidence="1" type="ORF">C5167_022281</name>
</gene>
<evidence type="ECO:0000313" key="2">
    <source>
        <dbReference type="Proteomes" id="UP000316621"/>
    </source>
</evidence>
<dbReference type="EMBL" id="CM010719">
    <property type="protein sequence ID" value="RZC60518.1"/>
    <property type="molecule type" value="Genomic_DNA"/>
</dbReference>
<name>A0A4Y7JL61_PAPSO</name>
<keyword evidence="2" id="KW-1185">Reference proteome</keyword>
<sequence>MSAKHASVSVLYRTSYIHLTSVLLHLRFKGNGERVKVLEMNNARGGIEYISRLSALLICMRLRFHPVPHNNFYLR</sequence>
<protein>
    <submittedName>
        <fullName evidence="1">Uncharacterized protein</fullName>
    </submittedName>
</protein>
<dbReference type="Proteomes" id="UP000316621">
    <property type="component" value="Chromosome 5"/>
</dbReference>
<accession>A0A4Y7JL61</accession>
<dbReference type="AlphaFoldDB" id="A0A4Y7JL61"/>
<organism evidence="1 2">
    <name type="scientific">Papaver somniferum</name>
    <name type="common">Opium poppy</name>
    <dbReference type="NCBI Taxonomy" id="3469"/>
    <lineage>
        <taxon>Eukaryota</taxon>
        <taxon>Viridiplantae</taxon>
        <taxon>Streptophyta</taxon>
        <taxon>Embryophyta</taxon>
        <taxon>Tracheophyta</taxon>
        <taxon>Spermatophyta</taxon>
        <taxon>Magnoliopsida</taxon>
        <taxon>Ranunculales</taxon>
        <taxon>Papaveraceae</taxon>
        <taxon>Papaveroideae</taxon>
        <taxon>Papaver</taxon>
    </lineage>
</organism>
<evidence type="ECO:0000313" key="1">
    <source>
        <dbReference type="EMBL" id="RZC60518.1"/>
    </source>
</evidence>